<comment type="caution">
    <text evidence="4">The sequence shown here is derived from an EMBL/GenBank/DDBJ whole genome shotgun (WGS) entry which is preliminary data.</text>
</comment>
<evidence type="ECO:0000256" key="2">
    <source>
        <dbReference type="ARBA" id="ARBA00022490"/>
    </source>
</evidence>
<evidence type="ECO:0000256" key="3">
    <source>
        <dbReference type="SAM" id="MobiDB-lite"/>
    </source>
</evidence>
<feature type="compositionally biased region" description="Basic residues" evidence="3">
    <location>
        <begin position="419"/>
        <end position="428"/>
    </location>
</feature>
<accession>A0A830HU96</accession>
<dbReference type="EMBL" id="BNJQ01000032">
    <property type="protein sequence ID" value="GHP11026.1"/>
    <property type="molecule type" value="Genomic_DNA"/>
</dbReference>
<feature type="compositionally biased region" description="Gly residues" evidence="3">
    <location>
        <begin position="482"/>
        <end position="497"/>
    </location>
</feature>
<dbReference type="Gene3D" id="3.30.40.10">
    <property type="entry name" value="Zinc/RING finger domain, C3HC4 (zinc finger)"/>
    <property type="match status" value="1"/>
</dbReference>
<feature type="compositionally biased region" description="Basic and acidic residues" evidence="3">
    <location>
        <begin position="429"/>
        <end position="443"/>
    </location>
</feature>
<evidence type="ECO:0008006" key="6">
    <source>
        <dbReference type="Google" id="ProtNLM"/>
    </source>
</evidence>
<dbReference type="GO" id="GO:0000976">
    <property type="term" value="F:transcription cis-regulatory region binding"/>
    <property type="evidence" value="ECO:0007669"/>
    <property type="project" value="TreeGrafter"/>
</dbReference>
<feature type="region of interest" description="Disordered" evidence="3">
    <location>
        <begin position="296"/>
        <end position="316"/>
    </location>
</feature>
<proteinExistence type="predicted"/>
<evidence type="ECO:0000313" key="4">
    <source>
        <dbReference type="EMBL" id="GHP11026.1"/>
    </source>
</evidence>
<comment type="subcellular location">
    <subcellularLocation>
        <location evidence="1">Cytoplasm</location>
    </subcellularLocation>
</comment>
<feature type="region of interest" description="Disordered" evidence="3">
    <location>
        <begin position="517"/>
        <end position="591"/>
    </location>
</feature>
<dbReference type="Proteomes" id="UP000660262">
    <property type="component" value="Unassembled WGS sequence"/>
</dbReference>
<gene>
    <name evidence="4" type="ORF">PPROV_000975600</name>
</gene>
<feature type="region of interest" description="Disordered" evidence="3">
    <location>
        <begin position="261"/>
        <end position="283"/>
    </location>
</feature>
<protein>
    <recommendedName>
        <fullName evidence="6">RING-type domain-containing protein</fullName>
    </recommendedName>
</protein>
<dbReference type="InterPro" id="IPR039739">
    <property type="entry name" value="MAG2/RNF10"/>
</dbReference>
<feature type="region of interest" description="Disordered" evidence="3">
    <location>
        <begin position="217"/>
        <end position="236"/>
    </location>
</feature>
<keyword evidence="2" id="KW-0963">Cytoplasm</keyword>
<organism evidence="4 5">
    <name type="scientific">Pycnococcus provasolii</name>
    <dbReference type="NCBI Taxonomy" id="41880"/>
    <lineage>
        <taxon>Eukaryota</taxon>
        <taxon>Viridiplantae</taxon>
        <taxon>Chlorophyta</taxon>
        <taxon>Pseudoscourfieldiophyceae</taxon>
        <taxon>Pseudoscourfieldiales</taxon>
        <taxon>Pycnococcaceae</taxon>
        <taxon>Pycnococcus</taxon>
    </lineage>
</organism>
<dbReference type="PANTHER" id="PTHR12983">
    <property type="entry name" value="RING FINGER 10 FAMILY MEMBER"/>
    <property type="match status" value="1"/>
</dbReference>
<evidence type="ECO:0000256" key="1">
    <source>
        <dbReference type="ARBA" id="ARBA00004496"/>
    </source>
</evidence>
<feature type="region of interest" description="Disordered" evidence="3">
    <location>
        <begin position="418"/>
        <end position="497"/>
    </location>
</feature>
<dbReference type="OrthoDB" id="10064108at2759"/>
<evidence type="ECO:0000313" key="5">
    <source>
        <dbReference type="Proteomes" id="UP000660262"/>
    </source>
</evidence>
<name>A0A830HU96_9CHLO</name>
<keyword evidence="5" id="KW-1185">Reference proteome</keyword>
<dbReference type="SUPFAM" id="SSF57850">
    <property type="entry name" value="RING/U-box"/>
    <property type="match status" value="1"/>
</dbReference>
<dbReference type="PANTHER" id="PTHR12983:SF9">
    <property type="entry name" value="E3 UBIQUITIN-PROTEIN LIGASE RNF10"/>
    <property type="match status" value="1"/>
</dbReference>
<reference evidence="4" key="1">
    <citation type="submission" date="2020-10" db="EMBL/GenBank/DDBJ databases">
        <title>Unveiling of a novel bifunctional photoreceptor, Dualchrome1, isolated from a cosmopolitan green alga.</title>
        <authorList>
            <person name="Suzuki S."/>
            <person name="Kawachi M."/>
        </authorList>
    </citation>
    <scope>NUCLEOTIDE SEQUENCE</scope>
    <source>
        <strain evidence="4">NIES 2893</strain>
    </source>
</reference>
<dbReference type="GO" id="GO:0045944">
    <property type="term" value="P:positive regulation of transcription by RNA polymerase II"/>
    <property type="evidence" value="ECO:0007669"/>
    <property type="project" value="TreeGrafter"/>
</dbReference>
<sequence length="591" mass="62763">MPAVSSSSSSSSQSQASSLVCPIALEPPLCAVCTPCGHVFDFAHIVYHLRLGASSSSSSSSSAPNSAISVGAKCPLCYKYVNPSELRLCHIETSSKLSCEVGRTCDFILLRRPRNGPRQAILQIPPSDDTNTPPTPCHVSGFPYAVSDTLPRCLPHARYTVLREGTEHLPINAAAASLVAQAANYRLEARKGDPSAAMMEFACYDALAVLRRRLQEANDDDDEGRGETQAAPPNAVSHDVVAIANAARIAQAHHAAFPSLTASSYRPPKPSQTAPDSTATTSANTAPALFEMEETATTTTTATMPPPPTTPIRDDDDDNMMYLYVAEGSGEMPCMLHPINMRILCKQYGGRYSSLPPRLSGLPVLELETHKTSAEIRRKYKMCGHVPTGAEFRLAEVDVASCVSTESLAPFKDELRRRADARRRREKAKKKEKERDRREEARIHAARNAPVVLDASIELPPLPSSSSAREEDEEEEASAGGIMIGESGGSGSGGGGGVWSRIAGLGFASGGETWVPLGGKESPTHAASPPLGAWGRSPPNPDPVETWVPLVGASPPNPDASLSSKKGGKRGGRRGGNTVKITWGATPTSGR</sequence>
<dbReference type="GO" id="GO:0005737">
    <property type="term" value="C:cytoplasm"/>
    <property type="evidence" value="ECO:0007669"/>
    <property type="project" value="UniProtKB-SubCell"/>
</dbReference>
<feature type="compositionally biased region" description="Low complexity" evidence="3">
    <location>
        <begin position="271"/>
        <end position="283"/>
    </location>
</feature>
<dbReference type="AlphaFoldDB" id="A0A830HU96"/>
<dbReference type="InterPro" id="IPR013083">
    <property type="entry name" value="Znf_RING/FYVE/PHD"/>
</dbReference>